<evidence type="ECO:0000256" key="1">
    <source>
        <dbReference type="SAM" id="Phobius"/>
    </source>
</evidence>
<sequence length="88" mass="9911">MSSRCQCQRWVVQMVLVVLVVPVVPVGLGYQESHRRRQYQRVPVVLLAPEVRQVLPVLVPLAGLWVPVVPAIPLLRPVRPIPAVHGLW</sequence>
<dbReference type="AlphaFoldDB" id="A0A6B0U090"/>
<organism evidence="2">
    <name type="scientific">Ixodes ricinus</name>
    <name type="common">Common tick</name>
    <name type="synonym">Acarus ricinus</name>
    <dbReference type="NCBI Taxonomy" id="34613"/>
    <lineage>
        <taxon>Eukaryota</taxon>
        <taxon>Metazoa</taxon>
        <taxon>Ecdysozoa</taxon>
        <taxon>Arthropoda</taxon>
        <taxon>Chelicerata</taxon>
        <taxon>Arachnida</taxon>
        <taxon>Acari</taxon>
        <taxon>Parasitiformes</taxon>
        <taxon>Ixodida</taxon>
        <taxon>Ixodoidea</taxon>
        <taxon>Ixodidae</taxon>
        <taxon>Ixodinae</taxon>
        <taxon>Ixodes</taxon>
    </lineage>
</organism>
<feature type="transmembrane region" description="Helical" evidence="1">
    <location>
        <begin position="12"/>
        <end position="31"/>
    </location>
</feature>
<proteinExistence type="predicted"/>
<name>A0A6B0U090_IXORI</name>
<evidence type="ECO:0000313" key="2">
    <source>
        <dbReference type="EMBL" id="MXU85909.1"/>
    </source>
</evidence>
<keyword evidence="1" id="KW-1133">Transmembrane helix</keyword>
<keyword evidence="1" id="KW-0472">Membrane</keyword>
<dbReference type="EMBL" id="GIFC01003826">
    <property type="protein sequence ID" value="MXU85909.1"/>
    <property type="molecule type" value="Transcribed_RNA"/>
</dbReference>
<accession>A0A6B0U090</accession>
<keyword evidence="1" id="KW-0812">Transmembrane</keyword>
<protein>
    <submittedName>
        <fullName evidence="2">Putative secreted protein</fullName>
    </submittedName>
</protein>
<reference evidence="2" key="1">
    <citation type="submission" date="2019-12" db="EMBL/GenBank/DDBJ databases">
        <title>An insight into the sialome of adult female Ixodes ricinus ticks feeding for 6 days.</title>
        <authorList>
            <person name="Perner J."/>
            <person name="Ribeiro J.M.C."/>
        </authorList>
    </citation>
    <scope>NUCLEOTIDE SEQUENCE</scope>
    <source>
        <strain evidence="2">Semi-engorged</strain>
        <tissue evidence="2">Salivary glands</tissue>
    </source>
</reference>